<gene>
    <name evidence="1" type="ORF">METZ01_LOCUS26509</name>
</gene>
<dbReference type="AlphaFoldDB" id="A0A381Q2T6"/>
<organism evidence="1">
    <name type="scientific">marine metagenome</name>
    <dbReference type="NCBI Taxonomy" id="408172"/>
    <lineage>
        <taxon>unclassified sequences</taxon>
        <taxon>metagenomes</taxon>
        <taxon>ecological metagenomes</taxon>
    </lineage>
</organism>
<accession>A0A381Q2T6</accession>
<reference evidence="1" key="1">
    <citation type="submission" date="2018-05" db="EMBL/GenBank/DDBJ databases">
        <authorList>
            <person name="Lanie J.A."/>
            <person name="Ng W.-L."/>
            <person name="Kazmierczak K.M."/>
            <person name="Andrzejewski T.M."/>
            <person name="Davidsen T.M."/>
            <person name="Wayne K.J."/>
            <person name="Tettelin H."/>
            <person name="Glass J.I."/>
            <person name="Rusch D."/>
            <person name="Podicherti R."/>
            <person name="Tsui H.-C.T."/>
            <person name="Winkler M.E."/>
        </authorList>
    </citation>
    <scope>NUCLEOTIDE SEQUENCE</scope>
</reference>
<proteinExistence type="predicted"/>
<dbReference type="EMBL" id="UINC01001185">
    <property type="protein sequence ID" value="SUZ73655.1"/>
    <property type="molecule type" value="Genomic_DNA"/>
</dbReference>
<name>A0A381Q2T6_9ZZZZ</name>
<sequence length="44" mass="5023">MRVPRRSLHPTYPITGHFTKSQLYQVDPVGFSAAAYFEMLTPPN</sequence>
<evidence type="ECO:0000313" key="1">
    <source>
        <dbReference type="EMBL" id="SUZ73655.1"/>
    </source>
</evidence>
<protein>
    <submittedName>
        <fullName evidence="1">Uncharacterized protein</fullName>
    </submittedName>
</protein>